<proteinExistence type="predicted"/>
<organism evidence="2 3">
    <name type="scientific">Leptospirillum ferriphilum</name>
    <dbReference type="NCBI Taxonomy" id="178606"/>
    <lineage>
        <taxon>Bacteria</taxon>
        <taxon>Pseudomonadati</taxon>
        <taxon>Nitrospirota</taxon>
        <taxon>Nitrospiria</taxon>
        <taxon>Nitrospirales</taxon>
        <taxon>Nitrospiraceae</taxon>
        <taxon>Leptospirillum</taxon>
    </lineage>
</organism>
<comment type="caution">
    <text evidence="2">The sequence shown here is derived from an EMBL/GenBank/DDBJ whole genome shotgun (WGS) entry which is preliminary data.</text>
</comment>
<dbReference type="EMBL" id="MPOJ01000006">
    <property type="protein sequence ID" value="OOH73916.1"/>
    <property type="molecule type" value="Genomic_DNA"/>
</dbReference>
<sequence length="60" mass="6757">MILSVFFCFLPFPYCKLFRSSAGCVSLPSCIFFKLQFFSQGESPSNKNGSGSMQFLIRSQ</sequence>
<feature type="region of interest" description="Disordered" evidence="1">
    <location>
        <begin position="41"/>
        <end position="60"/>
    </location>
</feature>
<evidence type="ECO:0000256" key="1">
    <source>
        <dbReference type="SAM" id="MobiDB-lite"/>
    </source>
</evidence>
<protein>
    <submittedName>
        <fullName evidence="2">Uncharacterized protein</fullName>
    </submittedName>
</protein>
<dbReference type="AlphaFoldDB" id="A0A1V3SYA0"/>
<evidence type="ECO:0000313" key="3">
    <source>
        <dbReference type="Proteomes" id="UP000188586"/>
    </source>
</evidence>
<reference evidence="2 3" key="1">
    <citation type="submission" date="2016-11" db="EMBL/GenBank/DDBJ databases">
        <title>Comparative genomics of co-occurring bacteria in distinct bioleaching systems unravels niche-specific adaptation.</title>
        <authorList>
            <person name="Zhang X."/>
            <person name="Liu X."/>
            <person name="Yin H."/>
        </authorList>
    </citation>
    <scope>NUCLEOTIDE SEQUENCE [LARGE SCALE GENOMIC DNA]</scope>
    <source>
        <strain evidence="2 3">DX</strain>
    </source>
</reference>
<dbReference type="Proteomes" id="UP000188586">
    <property type="component" value="Unassembled WGS sequence"/>
</dbReference>
<evidence type="ECO:0000313" key="2">
    <source>
        <dbReference type="EMBL" id="OOH73916.1"/>
    </source>
</evidence>
<name>A0A1V3SYA0_9BACT</name>
<gene>
    <name evidence="2" type="ORF">BOX24_02665</name>
</gene>
<accession>A0A1V3SYA0</accession>